<dbReference type="Proteomes" id="UP000316639">
    <property type="component" value="Unassembled WGS sequence"/>
</dbReference>
<protein>
    <submittedName>
        <fullName evidence="2">Tetratricopeptide repeat protein</fullName>
    </submittedName>
</protein>
<reference evidence="2 3" key="1">
    <citation type="submission" date="2019-07" db="EMBL/GenBank/DDBJ databases">
        <title>Lentzea xizangensis sp. nov., isolated from Qinghai-Tibetan Plateau Soils.</title>
        <authorList>
            <person name="Huang J."/>
        </authorList>
    </citation>
    <scope>NUCLEOTIDE SEQUENCE [LARGE SCALE GENOMIC DNA]</scope>
    <source>
        <strain evidence="2 3">FXJ1.1311</strain>
    </source>
</reference>
<dbReference type="EMBL" id="VOBR01000007">
    <property type="protein sequence ID" value="TWP51762.1"/>
    <property type="molecule type" value="Genomic_DNA"/>
</dbReference>
<name>A0A563EW11_9PSEU</name>
<dbReference type="InterPro" id="IPR019734">
    <property type="entry name" value="TPR_rpt"/>
</dbReference>
<dbReference type="SMART" id="SM00028">
    <property type="entry name" value="TPR"/>
    <property type="match status" value="3"/>
</dbReference>
<feature type="repeat" description="TPR" evidence="1">
    <location>
        <begin position="134"/>
        <end position="167"/>
    </location>
</feature>
<sequence>MGSVGTGRQHPACGVISRLSQKKKVSPARDISILLPRSPAVNTSCQPFTCTVPASAACTGPATVRLTSPATAALSHARQALDLYRTTSYQSGQANALGAVGWFHALLGEHQEALSCCRQALTLLQELGERRGQADTWDSLGYIHRHLGHHTAAITCYQRSLDLYRQLGNRCDEAETLTSLGDTHRAAGDTDAARTASQQALSVLDELDQPEAAQVRAKLHHLAAAPEPDREAGLLPQQG</sequence>
<dbReference type="AlphaFoldDB" id="A0A563EW11"/>
<keyword evidence="1" id="KW-0802">TPR repeat</keyword>
<dbReference type="Pfam" id="PF13176">
    <property type="entry name" value="TPR_7"/>
    <property type="match status" value="1"/>
</dbReference>
<dbReference type="SUPFAM" id="SSF48452">
    <property type="entry name" value="TPR-like"/>
    <property type="match status" value="1"/>
</dbReference>
<dbReference type="PROSITE" id="PS50005">
    <property type="entry name" value="TPR"/>
    <property type="match status" value="1"/>
</dbReference>
<comment type="caution">
    <text evidence="2">The sequence shown here is derived from an EMBL/GenBank/DDBJ whole genome shotgun (WGS) entry which is preliminary data.</text>
</comment>
<keyword evidence="3" id="KW-1185">Reference proteome</keyword>
<dbReference type="PANTHER" id="PTHR10098:SF108">
    <property type="entry name" value="TETRATRICOPEPTIDE REPEAT PROTEIN 28"/>
    <property type="match status" value="1"/>
</dbReference>
<proteinExistence type="predicted"/>
<evidence type="ECO:0000256" key="1">
    <source>
        <dbReference type="PROSITE-ProRule" id="PRU00339"/>
    </source>
</evidence>
<dbReference type="InterPro" id="IPR011990">
    <property type="entry name" value="TPR-like_helical_dom_sf"/>
</dbReference>
<dbReference type="OrthoDB" id="3699892at2"/>
<accession>A0A563EW11</accession>
<organism evidence="2 3">
    <name type="scientific">Lentzea tibetensis</name>
    <dbReference type="NCBI Taxonomy" id="2591470"/>
    <lineage>
        <taxon>Bacteria</taxon>
        <taxon>Bacillati</taxon>
        <taxon>Actinomycetota</taxon>
        <taxon>Actinomycetes</taxon>
        <taxon>Pseudonocardiales</taxon>
        <taxon>Pseudonocardiaceae</taxon>
        <taxon>Lentzea</taxon>
    </lineage>
</organism>
<evidence type="ECO:0000313" key="2">
    <source>
        <dbReference type="EMBL" id="TWP51762.1"/>
    </source>
</evidence>
<evidence type="ECO:0000313" key="3">
    <source>
        <dbReference type="Proteomes" id="UP000316639"/>
    </source>
</evidence>
<gene>
    <name evidence="2" type="ORF">FKR81_12925</name>
</gene>
<dbReference type="PANTHER" id="PTHR10098">
    <property type="entry name" value="RAPSYN-RELATED"/>
    <property type="match status" value="1"/>
</dbReference>
<dbReference type="Gene3D" id="1.25.40.10">
    <property type="entry name" value="Tetratricopeptide repeat domain"/>
    <property type="match status" value="1"/>
</dbReference>
<dbReference type="Pfam" id="PF13424">
    <property type="entry name" value="TPR_12"/>
    <property type="match status" value="1"/>
</dbReference>